<sequence length="101" mass="11675">MDDFFQPLRVAELGKWVAVHQYAIYDEHSAATTPYWAHRDAQSYEIGKLNSLYECLHKTKGVLTVNTDYMSSGIHLMPTNEIQKMKVLNPVQVHKHMIVMN</sequence>
<keyword evidence="2" id="KW-1185">Reference proteome</keyword>
<gene>
    <name evidence="1" type="ORF">KIN20_007219</name>
</gene>
<organism evidence="1 2">
    <name type="scientific">Parelaphostrongylus tenuis</name>
    <name type="common">Meningeal worm</name>
    <dbReference type="NCBI Taxonomy" id="148309"/>
    <lineage>
        <taxon>Eukaryota</taxon>
        <taxon>Metazoa</taxon>
        <taxon>Ecdysozoa</taxon>
        <taxon>Nematoda</taxon>
        <taxon>Chromadorea</taxon>
        <taxon>Rhabditida</taxon>
        <taxon>Rhabditina</taxon>
        <taxon>Rhabditomorpha</taxon>
        <taxon>Strongyloidea</taxon>
        <taxon>Metastrongylidae</taxon>
        <taxon>Parelaphostrongylus</taxon>
    </lineage>
</organism>
<accession>A0AAD5M7I3</accession>
<comment type="caution">
    <text evidence="1">The sequence shown here is derived from an EMBL/GenBank/DDBJ whole genome shotgun (WGS) entry which is preliminary data.</text>
</comment>
<evidence type="ECO:0000313" key="2">
    <source>
        <dbReference type="Proteomes" id="UP001196413"/>
    </source>
</evidence>
<evidence type="ECO:0000313" key="1">
    <source>
        <dbReference type="EMBL" id="KAJ1351243.1"/>
    </source>
</evidence>
<dbReference type="EMBL" id="JAHQIW010001034">
    <property type="protein sequence ID" value="KAJ1351243.1"/>
    <property type="molecule type" value="Genomic_DNA"/>
</dbReference>
<dbReference type="AlphaFoldDB" id="A0AAD5M7I3"/>
<protein>
    <submittedName>
        <fullName evidence="1">Uncharacterized protein</fullName>
    </submittedName>
</protein>
<reference evidence="1" key="1">
    <citation type="submission" date="2021-06" db="EMBL/GenBank/DDBJ databases">
        <title>Parelaphostrongylus tenuis whole genome reference sequence.</title>
        <authorList>
            <person name="Garwood T.J."/>
            <person name="Larsen P.A."/>
            <person name="Fountain-Jones N.M."/>
            <person name="Garbe J.R."/>
            <person name="Macchietto M.G."/>
            <person name="Kania S.A."/>
            <person name="Gerhold R.W."/>
            <person name="Richards J.E."/>
            <person name="Wolf T.M."/>
        </authorList>
    </citation>
    <scope>NUCLEOTIDE SEQUENCE</scope>
    <source>
        <strain evidence="1">MNPRO001-30</strain>
        <tissue evidence="1">Meninges</tissue>
    </source>
</reference>
<dbReference type="Proteomes" id="UP001196413">
    <property type="component" value="Unassembled WGS sequence"/>
</dbReference>
<name>A0AAD5M7I3_PARTN</name>
<proteinExistence type="predicted"/>